<keyword evidence="1" id="KW-0802">TPR repeat</keyword>
<name>A0A975DK06_9GAMM</name>
<evidence type="ECO:0000256" key="2">
    <source>
        <dbReference type="SAM" id="SignalP"/>
    </source>
</evidence>
<dbReference type="InterPro" id="IPR011990">
    <property type="entry name" value="TPR-like_helical_dom_sf"/>
</dbReference>
<evidence type="ECO:0008006" key="5">
    <source>
        <dbReference type="Google" id="ProtNLM"/>
    </source>
</evidence>
<dbReference type="SUPFAM" id="SSF48452">
    <property type="entry name" value="TPR-like"/>
    <property type="match status" value="2"/>
</dbReference>
<dbReference type="KEGG" id="pxi:J5O05_20460"/>
<feature type="chain" id="PRO_5036780934" description="Tetratricopeptide repeat protein" evidence="2">
    <location>
        <begin position="19"/>
        <end position="434"/>
    </location>
</feature>
<keyword evidence="4" id="KW-1185">Reference proteome</keyword>
<organism evidence="3 4">
    <name type="scientific">Pseudoalteromonas xiamenensis</name>
    <dbReference type="NCBI Taxonomy" id="882626"/>
    <lineage>
        <taxon>Bacteria</taxon>
        <taxon>Pseudomonadati</taxon>
        <taxon>Pseudomonadota</taxon>
        <taxon>Gammaproteobacteria</taxon>
        <taxon>Alteromonadales</taxon>
        <taxon>Pseudoalteromonadaceae</taxon>
        <taxon>Pseudoalteromonas</taxon>
    </lineage>
</organism>
<dbReference type="InterPro" id="IPR019734">
    <property type="entry name" value="TPR_rpt"/>
</dbReference>
<evidence type="ECO:0000313" key="4">
    <source>
        <dbReference type="Proteomes" id="UP000664904"/>
    </source>
</evidence>
<reference evidence="3" key="1">
    <citation type="submission" date="2021-03" db="EMBL/GenBank/DDBJ databases">
        <title>Complete Genome of Pseudoalteromonas xiamenensis STKMTI.2, a new potential marine bacterium producing anti-Vibrio compounds.</title>
        <authorList>
            <person name="Handayani D.P."/>
            <person name="Isnansetyo A."/>
            <person name="Istiqomah I."/>
            <person name="Jumina J."/>
        </authorList>
    </citation>
    <scope>NUCLEOTIDE SEQUENCE</scope>
    <source>
        <strain evidence="3">STKMTI.2</strain>
        <plasmid evidence="3">unnamed5</plasmid>
    </source>
</reference>
<dbReference type="SMART" id="SM00028">
    <property type="entry name" value="TPR"/>
    <property type="match status" value="4"/>
</dbReference>
<dbReference type="AlphaFoldDB" id="A0A975DK06"/>
<geneLocation type="plasmid" evidence="3 4">
    <name>unnamed5</name>
</geneLocation>
<dbReference type="EMBL" id="CP072135">
    <property type="protein sequence ID" value="QTH73173.1"/>
    <property type="molecule type" value="Genomic_DNA"/>
</dbReference>
<keyword evidence="3" id="KW-0614">Plasmid</keyword>
<dbReference type="RefSeq" id="WP_208844792.1">
    <property type="nucleotide sequence ID" value="NZ_CP072135.1"/>
</dbReference>
<feature type="repeat" description="TPR" evidence="1">
    <location>
        <begin position="90"/>
        <end position="123"/>
    </location>
</feature>
<evidence type="ECO:0000313" key="3">
    <source>
        <dbReference type="EMBL" id="QTH73173.1"/>
    </source>
</evidence>
<sequence>MKKIVKVSIYAAAFSAMLAVPPMVSLIPGVDVATAHAETKTKRVPALREKVYSQLARAQKLADDGDVKGGLEALDSVKERMGSMNAYEIAMMYNFYGFIYYNQNQLPKAIEAFEQVIAQDAIPETLALSTTFSLAQLAMANEQYEKVIDYLNDWDKINTKPKADNYYVLKSQAFYQMKDYKNALENIEIAINLTEAKNEIPNENWLVLQRALYYSMNQPAKVVTVLEKMVKLYNKPVYWVQLGGMYGEVGEEKKQLAILESAKQQGFIKTKSDFQQLAQAYLMSGLPFKSASTYSKGLKEGVIENSAKNNAFIAEAFVQAKEDQKAVPYFIAAAKVTDNGKYDQRLAEVYIGLEKYELAADATRAALEKGGLDSESNAYVALGMAQYNLQNFDASILAFEQAEKHKRSQRLAQQWIKYVKSEKLHAETLRTALL</sequence>
<proteinExistence type="predicted"/>
<dbReference type="PROSITE" id="PS50005">
    <property type="entry name" value="TPR"/>
    <property type="match status" value="1"/>
</dbReference>
<gene>
    <name evidence="3" type="ORF">J5O05_20460</name>
</gene>
<keyword evidence="2" id="KW-0732">Signal</keyword>
<protein>
    <recommendedName>
        <fullName evidence="5">Tetratricopeptide repeat protein</fullName>
    </recommendedName>
</protein>
<dbReference type="Gene3D" id="1.25.40.10">
    <property type="entry name" value="Tetratricopeptide repeat domain"/>
    <property type="match status" value="2"/>
</dbReference>
<evidence type="ECO:0000256" key="1">
    <source>
        <dbReference type="PROSITE-ProRule" id="PRU00339"/>
    </source>
</evidence>
<feature type="signal peptide" evidence="2">
    <location>
        <begin position="1"/>
        <end position="18"/>
    </location>
</feature>
<accession>A0A975DK06</accession>
<dbReference type="Pfam" id="PF13181">
    <property type="entry name" value="TPR_8"/>
    <property type="match status" value="2"/>
</dbReference>
<dbReference type="Proteomes" id="UP000664904">
    <property type="component" value="Plasmid unnamed5"/>
</dbReference>